<dbReference type="OrthoDB" id="9948157at2"/>
<keyword evidence="2" id="KW-1133">Transmembrane helix</keyword>
<feature type="compositionally biased region" description="Basic and acidic residues" evidence="1">
    <location>
        <begin position="13"/>
        <end position="26"/>
    </location>
</feature>
<evidence type="ECO:0000313" key="4">
    <source>
        <dbReference type="Proteomes" id="UP000294835"/>
    </source>
</evidence>
<reference evidence="3 4" key="1">
    <citation type="submission" date="2019-03" db="EMBL/GenBank/DDBJ databases">
        <title>Genomic Encyclopedia of Type Strains, Phase IV (KMG-IV): sequencing the most valuable type-strain genomes for metagenomic binning, comparative biology and taxonomic classification.</title>
        <authorList>
            <person name="Goeker M."/>
        </authorList>
    </citation>
    <scope>NUCLEOTIDE SEQUENCE [LARGE SCALE GENOMIC DNA]</scope>
    <source>
        <strain evidence="3 4">DSM 18063</strain>
    </source>
</reference>
<feature type="transmembrane region" description="Helical" evidence="2">
    <location>
        <begin position="124"/>
        <end position="143"/>
    </location>
</feature>
<dbReference type="EMBL" id="SLXP01000022">
    <property type="protein sequence ID" value="TCP38073.1"/>
    <property type="molecule type" value="Genomic_DNA"/>
</dbReference>
<evidence type="ECO:0000313" key="3">
    <source>
        <dbReference type="EMBL" id="TCP38073.1"/>
    </source>
</evidence>
<evidence type="ECO:0000256" key="2">
    <source>
        <dbReference type="SAM" id="Phobius"/>
    </source>
</evidence>
<name>A0A4R2PQI6_9RHOB</name>
<organism evidence="3 4">
    <name type="scientific">Rhodovulum marinum</name>
    <dbReference type="NCBI Taxonomy" id="320662"/>
    <lineage>
        <taxon>Bacteria</taxon>
        <taxon>Pseudomonadati</taxon>
        <taxon>Pseudomonadota</taxon>
        <taxon>Alphaproteobacteria</taxon>
        <taxon>Rhodobacterales</taxon>
        <taxon>Paracoccaceae</taxon>
        <taxon>Rhodovulum</taxon>
    </lineage>
</organism>
<proteinExistence type="predicted"/>
<feature type="region of interest" description="Disordered" evidence="1">
    <location>
        <begin position="1"/>
        <end position="31"/>
    </location>
</feature>
<keyword evidence="2" id="KW-0812">Transmembrane</keyword>
<sequence>MAEFDPNSSEVNPRGEDGPATERAESTAEPDSSHASWRKRFLTLFDLKITRFLGLWAIITVLLIEFAQLLGRPIDFRANPSGVLAVTFVAAIVVRYLSGRKITSTGILALADVMARLLHPVRRLLGTAWTFLLLGFVLVFVTQCSQNPGMPVENIFILAIDRYWTWLQAAFQKLFWYFGWS</sequence>
<feature type="transmembrane region" description="Helical" evidence="2">
    <location>
        <begin position="82"/>
        <end position="98"/>
    </location>
</feature>
<dbReference type="Proteomes" id="UP000294835">
    <property type="component" value="Unassembled WGS sequence"/>
</dbReference>
<evidence type="ECO:0000256" key="1">
    <source>
        <dbReference type="SAM" id="MobiDB-lite"/>
    </source>
</evidence>
<protein>
    <submittedName>
        <fullName evidence="3">Uncharacterized protein</fullName>
    </submittedName>
</protein>
<feature type="compositionally biased region" description="Polar residues" evidence="1">
    <location>
        <begin position="1"/>
        <end position="11"/>
    </location>
</feature>
<comment type="caution">
    <text evidence="3">The sequence shown here is derived from an EMBL/GenBank/DDBJ whole genome shotgun (WGS) entry which is preliminary data.</text>
</comment>
<keyword evidence="2" id="KW-0472">Membrane</keyword>
<keyword evidence="4" id="KW-1185">Reference proteome</keyword>
<dbReference type="AlphaFoldDB" id="A0A4R2PQI6"/>
<accession>A0A4R2PQI6</accession>
<feature type="transmembrane region" description="Helical" evidence="2">
    <location>
        <begin position="49"/>
        <end position="70"/>
    </location>
</feature>
<dbReference type="RefSeq" id="WP_132466277.1">
    <property type="nucleotide sequence ID" value="NZ_SLXP01000022.1"/>
</dbReference>
<gene>
    <name evidence="3" type="ORF">EV662_12217</name>
</gene>